<dbReference type="InterPro" id="IPR036095">
    <property type="entry name" value="PTS_EIIB-like_sf"/>
</dbReference>
<dbReference type="InterPro" id="IPR003352">
    <property type="entry name" value="PTS_EIIC"/>
</dbReference>
<dbReference type="InterPro" id="IPR029503">
    <property type="entry name" value="PTS_EIIB_mannitol"/>
</dbReference>
<feature type="transmembrane region" description="Helical" evidence="13">
    <location>
        <begin position="87"/>
        <end position="107"/>
    </location>
</feature>
<dbReference type="InterPro" id="IPR013011">
    <property type="entry name" value="PTS_EIIB_2"/>
</dbReference>
<dbReference type="InterPro" id="IPR003501">
    <property type="entry name" value="PTS_EIIB_2/3"/>
</dbReference>
<gene>
    <name evidence="16" type="primary">mtlA</name>
    <name evidence="16" type="ORF">GALL_325040</name>
</gene>
<keyword evidence="4" id="KW-0813">Transport</keyword>
<evidence type="ECO:0000256" key="2">
    <source>
        <dbReference type="ARBA" id="ARBA00004651"/>
    </source>
</evidence>
<evidence type="ECO:0000259" key="15">
    <source>
        <dbReference type="PROSITE" id="PS51104"/>
    </source>
</evidence>
<evidence type="ECO:0000313" key="16">
    <source>
        <dbReference type="EMBL" id="OIQ85665.1"/>
    </source>
</evidence>
<dbReference type="GO" id="GO:0090563">
    <property type="term" value="F:protein-phosphocysteine-sugar phosphotransferase activity"/>
    <property type="evidence" value="ECO:0007669"/>
    <property type="project" value="TreeGrafter"/>
</dbReference>
<dbReference type="CDD" id="cd05567">
    <property type="entry name" value="PTS_IIB_mannitol"/>
    <property type="match status" value="1"/>
</dbReference>
<dbReference type="PROSITE" id="PS51099">
    <property type="entry name" value="PTS_EIIB_TYPE_2"/>
    <property type="match status" value="1"/>
</dbReference>
<keyword evidence="7" id="KW-0762">Sugar transport</keyword>
<dbReference type="Pfam" id="PF02378">
    <property type="entry name" value="PTS_EIIC"/>
    <property type="match status" value="1"/>
</dbReference>
<accession>A0A1J5QPW4</accession>
<keyword evidence="9" id="KW-0598">Phosphotransferase system</keyword>
<evidence type="ECO:0000256" key="1">
    <source>
        <dbReference type="ARBA" id="ARBA00001655"/>
    </source>
</evidence>
<dbReference type="PANTHER" id="PTHR30181">
    <property type="entry name" value="MANNITOL PERMEASE IIC COMPONENT"/>
    <property type="match status" value="1"/>
</dbReference>
<keyword evidence="6" id="KW-0597">Phosphoprotein</keyword>
<dbReference type="InterPro" id="IPR013014">
    <property type="entry name" value="PTS_EIIC_2"/>
</dbReference>
<name>A0A1J5QPW4_9ZZZZ</name>
<evidence type="ECO:0000256" key="6">
    <source>
        <dbReference type="ARBA" id="ARBA00022553"/>
    </source>
</evidence>
<keyword evidence="8" id="KW-0808">Transferase</keyword>
<feature type="domain" description="PTS EIIC type-2" evidence="15">
    <location>
        <begin position="24"/>
        <end position="383"/>
    </location>
</feature>
<reference evidence="16" key="1">
    <citation type="submission" date="2016-10" db="EMBL/GenBank/DDBJ databases">
        <title>Sequence of Gallionella enrichment culture.</title>
        <authorList>
            <person name="Poehlein A."/>
            <person name="Muehling M."/>
            <person name="Daniel R."/>
        </authorList>
    </citation>
    <scope>NUCLEOTIDE SEQUENCE</scope>
</reference>
<dbReference type="GO" id="GO:0022872">
    <property type="term" value="F:protein-N(PI)-phosphohistidine-mannitol phosphotransferase system transmembrane transporter activity"/>
    <property type="evidence" value="ECO:0007669"/>
    <property type="project" value="InterPro"/>
</dbReference>
<comment type="catalytic activity">
    <reaction evidence="1">
        <text>D-mannitol(out) + N(pros)-phospho-L-histidyl-[protein] = D-mannitol 1-phosphate(in) + L-histidyl-[protein]</text>
        <dbReference type="Rhea" id="RHEA:33363"/>
        <dbReference type="Rhea" id="RHEA-COMP:9745"/>
        <dbReference type="Rhea" id="RHEA-COMP:9746"/>
        <dbReference type="ChEBI" id="CHEBI:16899"/>
        <dbReference type="ChEBI" id="CHEBI:29979"/>
        <dbReference type="ChEBI" id="CHEBI:61381"/>
        <dbReference type="ChEBI" id="CHEBI:64837"/>
        <dbReference type="EC" id="2.7.1.197"/>
    </reaction>
</comment>
<evidence type="ECO:0000256" key="13">
    <source>
        <dbReference type="SAM" id="Phobius"/>
    </source>
</evidence>
<evidence type="ECO:0000259" key="14">
    <source>
        <dbReference type="PROSITE" id="PS51099"/>
    </source>
</evidence>
<dbReference type="PROSITE" id="PS51104">
    <property type="entry name" value="PTS_EIIC_TYPE_2"/>
    <property type="match status" value="1"/>
</dbReference>
<comment type="caution">
    <text evidence="16">The sequence shown here is derived from an EMBL/GenBank/DDBJ whole genome shotgun (WGS) entry which is preliminary data.</text>
</comment>
<dbReference type="InterPro" id="IPR050893">
    <property type="entry name" value="Sugar_PTS"/>
</dbReference>
<keyword evidence="5" id="KW-1003">Cell membrane</keyword>
<dbReference type="AlphaFoldDB" id="A0A1J5QPW4"/>
<keyword evidence="12 13" id="KW-0472">Membrane</keyword>
<feature type="transmembrane region" description="Helical" evidence="13">
    <location>
        <begin position="267"/>
        <end position="291"/>
    </location>
</feature>
<comment type="subcellular location">
    <subcellularLocation>
        <location evidence="2">Cell membrane</location>
        <topology evidence="2">Multi-pass membrane protein</topology>
    </subcellularLocation>
</comment>
<feature type="transmembrane region" description="Helical" evidence="13">
    <location>
        <begin position="311"/>
        <end position="333"/>
    </location>
</feature>
<dbReference type="Gene3D" id="3.40.50.2300">
    <property type="match status" value="1"/>
</dbReference>
<organism evidence="16">
    <name type="scientific">mine drainage metagenome</name>
    <dbReference type="NCBI Taxonomy" id="410659"/>
    <lineage>
        <taxon>unclassified sequences</taxon>
        <taxon>metagenomes</taxon>
        <taxon>ecological metagenomes</taxon>
    </lineage>
</organism>
<evidence type="ECO:0000256" key="4">
    <source>
        <dbReference type="ARBA" id="ARBA00022448"/>
    </source>
</evidence>
<dbReference type="SUPFAM" id="SSF52794">
    <property type="entry name" value="PTS system IIB component-like"/>
    <property type="match status" value="1"/>
</dbReference>
<evidence type="ECO:0000256" key="9">
    <source>
        <dbReference type="ARBA" id="ARBA00022683"/>
    </source>
</evidence>
<feature type="domain" description="PTS EIIB type-2" evidence="14">
    <location>
        <begin position="438"/>
        <end position="533"/>
    </location>
</feature>
<dbReference type="GO" id="GO:0005886">
    <property type="term" value="C:plasma membrane"/>
    <property type="evidence" value="ECO:0007669"/>
    <property type="project" value="UniProtKB-SubCell"/>
</dbReference>
<feature type="transmembrane region" description="Helical" evidence="13">
    <location>
        <begin position="119"/>
        <end position="152"/>
    </location>
</feature>
<evidence type="ECO:0000256" key="5">
    <source>
        <dbReference type="ARBA" id="ARBA00022475"/>
    </source>
</evidence>
<feature type="transmembrane region" description="Helical" evidence="13">
    <location>
        <begin position="24"/>
        <end position="50"/>
    </location>
</feature>
<dbReference type="GO" id="GO:0009401">
    <property type="term" value="P:phosphoenolpyruvate-dependent sugar phosphotransferase system"/>
    <property type="evidence" value="ECO:0007669"/>
    <property type="project" value="UniProtKB-KW"/>
</dbReference>
<sequence length="536" mass="54612">MTTVAAPPPSLSSRKSAQLHVQRFGAFLTGMIMPNLPAFVAWGLITSLFIAKGWMPNGILGGFGNASTTGWQGAATALATAPGGTTFPQYLGLVGPMITYLLPLLIANQGGRIVYGERGGVVASIATMGVIVGSTVPMFLGAMIVGPLAAWLMKQIDKLWDGKIRPGFEMLVNMYSAGILGMGLAIGAFFGIAPVVTQISKILGNAVQGLADAGLLPLMSIIVEPAKVLFLNNAIGNGVLVPLGVQQTIDKGQSLLFLVEANPGPGFGLLLAFAIFGIGSAKASAPGAMVIQFLGGIHEVYFPFVLMKPMLIVGMILGGMTGVATNVVFGSGLRAPAAPGSIFAVFAQTPRGSYVGITLSVVLSAAVAFLVSAVILRASRARDLAAESDGLAAAIAQTEANKGKSSSALGALGGMAGSPAAQPVGAATATAVLQRPMERIVFACDAGMGSSAMGASVLRDKLKKAGVTGVTVVNQAVANLQDDADLVISQRELTPRARHQAPSSVHVSVDNFMNSPVYDSVVAEVKASQEAGGATP</sequence>
<feature type="transmembrane region" description="Helical" evidence="13">
    <location>
        <begin position="172"/>
        <end position="195"/>
    </location>
</feature>
<evidence type="ECO:0000256" key="3">
    <source>
        <dbReference type="ARBA" id="ARBA00011909"/>
    </source>
</evidence>
<dbReference type="PANTHER" id="PTHR30181:SF2">
    <property type="entry name" value="PTS SYSTEM MANNITOL-SPECIFIC EIICBA COMPONENT"/>
    <property type="match status" value="1"/>
</dbReference>
<evidence type="ECO:0000256" key="7">
    <source>
        <dbReference type="ARBA" id="ARBA00022597"/>
    </source>
</evidence>
<dbReference type="EC" id="2.7.1.197" evidence="3"/>
<keyword evidence="10 13" id="KW-0812">Transmembrane</keyword>
<evidence type="ECO:0000256" key="10">
    <source>
        <dbReference type="ARBA" id="ARBA00022692"/>
    </source>
</evidence>
<evidence type="ECO:0000256" key="11">
    <source>
        <dbReference type="ARBA" id="ARBA00022989"/>
    </source>
</evidence>
<proteinExistence type="predicted"/>
<evidence type="ECO:0000256" key="12">
    <source>
        <dbReference type="ARBA" id="ARBA00023136"/>
    </source>
</evidence>
<evidence type="ECO:0000256" key="8">
    <source>
        <dbReference type="ARBA" id="ARBA00022679"/>
    </source>
</evidence>
<keyword evidence="11 13" id="KW-1133">Transmembrane helix</keyword>
<dbReference type="EMBL" id="MLJW01000530">
    <property type="protein sequence ID" value="OIQ85665.1"/>
    <property type="molecule type" value="Genomic_DNA"/>
</dbReference>
<dbReference type="Pfam" id="PF02302">
    <property type="entry name" value="PTS_IIB"/>
    <property type="match status" value="1"/>
</dbReference>
<feature type="transmembrane region" description="Helical" evidence="13">
    <location>
        <begin position="353"/>
        <end position="376"/>
    </location>
</feature>
<protein>
    <recommendedName>
        <fullName evidence="3">protein-N(pi)-phosphohistidine--D-mannitol phosphotransferase</fullName>
        <ecNumber evidence="3">2.7.1.197</ecNumber>
    </recommendedName>
</protein>